<keyword evidence="2" id="KW-1185">Reference proteome</keyword>
<evidence type="ECO:0000313" key="2">
    <source>
        <dbReference type="Proteomes" id="UP001358586"/>
    </source>
</evidence>
<sequence>MLNLAKIFKYDPPTVKKGEVDEVATFTTVEAWKPIIEKLPPTWNDFKNYLKHKRKEMSVEDLIVRLQIEEDNKGTKKKGSTK</sequence>
<comment type="caution">
    <text evidence="1">The sequence shown here is derived from an EMBL/GenBank/DDBJ whole genome shotgun (WGS) entry which is preliminary data.</text>
</comment>
<dbReference type="EMBL" id="JARKNE010000009">
    <property type="protein sequence ID" value="KAK5802498.1"/>
    <property type="molecule type" value="Genomic_DNA"/>
</dbReference>
<name>A0ABR0NMD3_GOSAR</name>
<organism evidence="1 2">
    <name type="scientific">Gossypium arboreum</name>
    <name type="common">Tree cotton</name>
    <name type="synonym">Gossypium nanking</name>
    <dbReference type="NCBI Taxonomy" id="29729"/>
    <lineage>
        <taxon>Eukaryota</taxon>
        <taxon>Viridiplantae</taxon>
        <taxon>Streptophyta</taxon>
        <taxon>Embryophyta</taxon>
        <taxon>Tracheophyta</taxon>
        <taxon>Spermatophyta</taxon>
        <taxon>Magnoliopsida</taxon>
        <taxon>eudicotyledons</taxon>
        <taxon>Gunneridae</taxon>
        <taxon>Pentapetalae</taxon>
        <taxon>rosids</taxon>
        <taxon>malvids</taxon>
        <taxon>Malvales</taxon>
        <taxon>Malvaceae</taxon>
        <taxon>Malvoideae</taxon>
        <taxon>Gossypium</taxon>
    </lineage>
</organism>
<proteinExistence type="predicted"/>
<reference evidence="1 2" key="1">
    <citation type="submission" date="2023-03" db="EMBL/GenBank/DDBJ databases">
        <title>WGS of Gossypium arboreum.</title>
        <authorList>
            <person name="Yu D."/>
        </authorList>
    </citation>
    <scope>NUCLEOTIDE SEQUENCE [LARGE SCALE GENOMIC DNA]</scope>
    <source>
        <tissue evidence="1">Leaf</tissue>
    </source>
</reference>
<dbReference type="Proteomes" id="UP001358586">
    <property type="component" value="Chromosome 9"/>
</dbReference>
<evidence type="ECO:0000313" key="1">
    <source>
        <dbReference type="EMBL" id="KAK5802498.1"/>
    </source>
</evidence>
<protein>
    <submittedName>
        <fullName evidence="1">Uncharacterized protein</fullName>
    </submittedName>
</protein>
<accession>A0ABR0NMD3</accession>
<gene>
    <name evidence="1" type="ORF">PVK06_030095</name>
</gene>